<dbReference type="Pfam" id="PF00067">
    <property type="entry name" value="p450"/>
    <property type="match status" value="1"/>
</dbReference>
<keyword evidence="4" id="KW-0503">Monooxygenase</keyword>
<dbReference type="GO" id="GO:0005737">
    <property type="term" value="C:cytoplasm"/>
    <property type="evidence" value="ECO:0007669"/>
    <property type="project" value="TreeGrafter"/>
</dbReference>
<dbReference type="GO" id="GO:0006082">
    <property type="term" value="P:organic acid metabolic process"/>
    <property type="evidence" value="ECO:0007669"/>
    <property type="project" value="TreeGrafter"/>
</dbReference>
<dbReference type="InterPro" id="IPR001128">
    <property type="entry name" value="Cyt_P450"/>
</dbReference>
<dbReference type="GO" id="GO:0016712">
    <property type="term" value="F:oxidoreductase activity, acting on paired donors, with incorporation or reduction of molecular oxygen, reduced flavin or flavoprotein as one donor, and incorporation of one atom of oxygen"/>
    <property type="evidence" value="ECO:0007669"/>
    <property type="project" value="TreeGrafter"/>
</dbReference>
<dbReference type="Gene3D" id="1.10.630.10">
    <property type="entry name" value="Cytochrome P450"/>
    <property type="match status" value="1"/>
</dbReference>
<dbReference type="GO" id="GO:0006805">
    <property type="term" value="P:xenobiotic metabolic process"/>
    <property type="evidence" value="ECO:0007669"/>
    <property type="project" value="TreeGrafter"/>
</dbReference>
<sequence length="93" mass="10755">QNIQMEDQKSLHYCNAIIQDVQRLANIVTLNFTRMVSSPVTIDGYHIPVGTGVIPEFSIVHMNEKEFERPDFFSPDRHINEKGEFIKDPRITP</sequence>
<dbReference type="GO" id="GO:0020037">
    <property type="term" value="F:heme binding"/>
    <property type="evidence" value="ECO:0007669"/>
    <property type="project" value="InterPro"/>
</dbReference>
<keyword evidence="3" id="KW-0408">Iron</keyword>
<dbReference type="InterPro" id="IPR050182">
    <property type="entry name" value="Cytochrome_P450_fam2"/>
</dbReference>
<comment type="similarity">
    <text evidence="1">Belongs to the cytochrome P450 family.</text>
</comment>
<evidence type="ECO:0000313" key="5">
    <source>
        <dbReference type="EMBL" id="GMR54418.1"/>
    </source>
</evidence>
<accession>A0AAN5I6P9</accession>
<organism evidence="5 6">
    <name type="scientific">Pristionchus mayeri</name>
    <dbReference type="NCBI Taxonomy" id="1317129"/>
    <lineage>
        <taxon>Eukaryota</taxon>
        <taxon>Metazoa</taxon>
        <taxon>Ecdysozoa</taxon>
        <taxon>Nematoda</taxon>
        <taxon>Chromadorea</taxon>
        <taxon>Rhabditida</taxon>
        <taxon>Rhabditina</taxon>
        <taxon>Diplogasteromorpha</taxon>
        <taxon>Diplogasteroidea</taxon>
        <taxon>Neodiplogasteridae</taxon>
        <taxon>Pristionchus</taxon>
    </lineage>
</organism>
<reference evidence="6" key="1">
    <citation type="submission" date="2022-10" db="EMBL/GenBank/DDBJ databases">
        <title>Genome assembly of Pristionchus species.</title>
        <authorList>
            <person name="Yoshida K."/>
            <person name="Sommer R.J."/>
        </authorList>
    </citation>
    <scope>NUCLEOTIDE SEQUENCE [LARGE SCALE GENOMIC DNA]</scope>
    <source>
        <strain evidence="6">RS5460</strain>
    </source>
</reference>
<keyword evidence="6" id="KW-1185">Reference proteome</keyword>
<feature type="non-terminal residue" evidence="5">
    <location>
        <position position="1"/>
    </location>
</feature>
<feature type="non-terminal residue" evidence="5">
    <location>
        <position position="93"/>
    </location>
</feature>
<evidence type="ECO:0000256" key="4">
    <source>
        <dbReference type="ARBA" id="ARBA00023033"/>
    </source>
</evidence>
<comment type="caution">
    <text evidence="5">The sequence shown here is derived from an EMBL/GenBank/DDBJ whole genome shotgun (WGS) entry which is preliminary data.</text>
</comment>
<evidence type="ECO:0000256" key="3">
    <source>
        <dbReference type="ARBA" id="ARBA00023004"/>
    </source>
</evidence>
<evidence type="ECO:0000256" key="1">
    <source>
        <dbReference type="ARBA" id="ARBA00010617"/>
    </source>
</evidence>
<gene>
    <name evidence="5" type="ORF">PMAYCL1PPCAC_24613</name>
</gene>
<dbReference type="PRINTS" id="PR00463">
    <property type="entry name" value="EP450I"/>
</dbReference>
<proteinExistence type="inferred from homology"/>
<dbReference type="InterPro" id="IPR002401">
    <property type="entry name" value="Cyt_P450_E_grp-I"/>
</dbReference>
<dbReference type="EMBL" id="BTRK01000005">
    <property type="protein sequence ID" value="GMR54418.1"/>
    <property type="molecule type" value="Genomic_DNA"/>
</dbReference>
<evidence type="ECO:0000313" key="6">
    <source>
        <dbReference type="Proteomes" id="UP001328107"/>
    </source>
</evidence>
<evidence type="ECO:0008006" key="7">
    <source>
        <dbReference type="Google" id="ProtNLM"/>
    </source>
</evidence>
<dbReference type="GO" id="GO:0005506">
    <property type="term" value="F:iron ion binding"/>
    <property type="evidence" value="ECO:0007669"/>
    <property type="project" value="InterPro"/>
</dbReference>
<dbReference type="PANTHER" id="PTHR24300:SF375">
    <property type="entry name" value="CYTOCHROME P450 FAMILY"/>
    <property type="match status" value="1"/>
</dbReference>
<dbReference type="Proteomes" id="UP001328107">
    <property type="component" value="Unassembled WGS sequence"/>
</dbReference>
<keyword evidence="2" id="KW-0479">Metal-binding</keyword>
<dbReference type="SUPFAM" id="SSF48264">
    <property type="entry name" value="Cytochrome P450"/>
    <property type="match status" value="1"/>
</dbReference>
<dbReference type="AlphaFoldDB" id="A0AAN5I6P9"/>
<dbReference type="InterPro" id="IPR036396">
    <property type="entry name" value="Cyt_P450_sf"/>
</dbReference>
<keyword evidence="4" id="KW-0560">Oxidoreductase</keyword>
<name>A0AAN5I6P9_9BILA</name>
<dbReference type="PANTHER" id="PTHR24300">
    <property type="entry name" value="CYTOCHROME P450 508A4-RELATED"/>
    <property type="match status" value="1"/>
</dbReference>
<protein>
    <recommendedName>
        <fullName evidence="7">Cytochrome P450</fullName>
    </recommendedName>
</protein>
<evidence type="ECO:0000256" key="2">
    <source>
        <dbReference type="ARBA" id="ARBA00022723"/>
    </source>
</evidence>